<organism evidence="2 3">
    <name type="scientific">Escherichia albertii</name>
    <dbReference type="NCBI Taxonomy" id="208962"/>
    <lineage>
        <taxon>Bacteria</taxon>
        <taxon>Pseudomonadati</taxon>
        <taxon>Pseudomonadota</taxon>
        <taxon>Gammaproteobacteria</taxon>
        <taxon>Enterobacterales</taxon>
        <taxon>Enterobacteriaceae</taxon>
        <taxon>Escherichia</taxon>
    </lineage>
</organism>
<proteinExistence type="predicted"/>
<accession>A0AAX3MJP6</accession>
<feature type="transmembrane region" description="Helical" evidence="1">
    <location>
        <begin position="107"/>
        <end position="128"/>
    </location>
</feature>
<keyword evidence="1" id="KW-1133">Transmembrane helix</keyword>
<feature type="transmembrane region" description="Helical" evidence="1">
    <location>
        <begin position="21"/>
        <end position="41"/>
    </location>
</feature>
<dbReference type="AlphaFoldDB" id="A0AAX3MJP6"/>
<name>A0AAX3MJP6_ESCAL</name>
<evidence type="ECO:0000313" key="2">
    <source>
        <dbReference type="EMBL" id="WDB29015.1"/>
    </source>
</evidence>
<feature type="transmembrane region" description="Helical" evidence="1">
    <location>
        <begin position="159"/>
        <end position="177"/>
    </location>
</feature>
<dbReference type="EMBL" id="CP117562">
    <property type="protein sequence ID" value="WDB29015.1"/>
    <property type="molecule type" value="Genomic_DNA"/>
</dbReference>
<keyword evidence="1" id="KW-0812">Transmembrane</keyword>
<sequence length="237" mass="27384">MEKITMSDLIKKQPLITRMMGCIWLMTAFGLWATAGFAWILDYYNITATHQHTAPFFLATVLLLGFGFRLRTKVEEINTLAICVIYFSIISLFAIISASLFPVTFVTLLFGICGAMFLISTLLALCFNINMASRWYALLLICVGWGISFVTNFTLLNSLYLWLISFCFVLLWSFIALRKINVLKLYVRNLYSAAPWTLKHCVVAGALMLYFDFVCFFWSIVMMIFELLNIRRWLQRL</sequence>
<evidence type="ECO:0008006" key="4">
    <source>
        <dbReference type="Google" id="ProtNLM"/>
    </source>
</evidence>
<feature type="transmembrane region" description="Helical" evidence="1">
    <location>
        <begin position="77"/>
        <end position="101"/>
    </location>
</feature>
<dbReference type="RefSeq" id="WP_237764444.1">
    <property type="nucleotide sequence ID" value="NZ_BBVV01000004.1"/>
</dbReference>
<evidence type="ECO:0000256" key="1">
    <source>
        <dbReference type="SAM" id="Phobius"/>
    </source>
</evidence>
<gene>
    <name evidence="2" type="ORF">PS049_22395</name>
</gene>
<keyword evidence="1" id="KW-0472">Membrane</keyword>
<evidence type="ECO:0000313" key="3">
    <source>
        <dbReference type="Proteomes" id="UP001219219"/>
    </source>
</evidence>
<protein>
    <recommendedName>
        <fullName evidence="4">Bax inhibitor-1/YccA family protein</fullName>
    </recommendedName>
</protein>
<feature type="transmembrane region" description="Helical" evidence="1">
    <location>
        <begin position="53"/>
        <end position="70"/>
    </location>
</feature>
<reference evidence="2" key="1">
    <citation type="submission" date="2023-02" db="EMBL/GenBank/DDBJ databases">
        <title>Escherichia albertii as a potential enteropathogen in the light of epidemiological and genomic studies.</title>
        <authorList>
            <person name="Leszczynska K."/>
            <person name="Swiecicka I."/>
            <person name="Daniluk T."/>
            <person name="Lebensztejn D."/>
            <person name="Chmielewska S."/>
            <person name="Leszczynska D."/>
            <person name="Gawor J."/>
            <person name="Kliber M."/>
        </authorList>
    </citation>
    <scope>NUCLEOTIDE SEQUENCE</scope>
    <source>
        <strain evidence="2">BIA_7</strain>
    </source>
</reference>
<feature type="transmembrane region" description="Helical" evidence="1">
    <location>
        <begin position="135"/>
        <end position="153"/>
    </location>
</feature>
<dbReference type="Proteomes" id="UP001219219">
    <property type="component" value="Chromosome"/>
</dbReference>